<dbReference type="Proteomes" id="UP000275401">
    <property type="component" value="Unassembled WGS sequence"/>
</dbReference>
<dbReference type="Pfam" id="PF14022">
    <property type="entry name" value="DUF4238"/>
    <property type="match status" value="1"/>
</dbReference>
<accession>A0A3M8VN38</accession>
<feature type="compositionally biased region" description="Polar residues" evidence="1">
    <location>
        <begin position="304"/>
        <end position="315"/>
    </location>
</feature>
<evidence type="ECO:0000256" key="1">
    <source>
        <dbReference type="SAM" id="MobiDB-lite"/>
    </source>
</evidence>
<protein>
    <submittedName>
        <fullName evidence="2">DUF4238 domain-containing protein</fullName>
    </submittedName>
</protein>
<feature type="region of interest" description="Disordered" evidence="1">
    <location>
        <begin position="290"/>
        <end position="315"/>
    </location>
</feature>
<evidence type="ECO:0000313" key="2">
    <source>
        <dbReference type="EMBL" id="RNG17851.1"/>
    </source>
</evidence>
<organism evidence="2 3">
    <name type="scientific">Streptomyces botrytidirepellens</name>
    <dbReference type="NCBI Taxonomy" id="2486417"/>
    <lineage>
        <taxon>Bacteria</taxon>
        <taxon>Bacillati</taxon>
        <taxon>Actinomycetota</taxon>
        <taxon>Actinomycetes</taxon>
        <taxon>Kitasatosporales</taxon>
        <taxon>Streptomycetaceae</taxon>
        <taxon>Streptomyces</taxon>
    </lineage>
</organism>
<keyword evidence="3" id="KW-1185">Reference proteome</keyword>
<proteinExistence type="predicted"/>
<dbReference type="EMBL" id="RIBZ01000326">
    <property type="protein sequence ID" value="RNG17851.1"/>
    <property type="molecule type" value="Genomic_DNA"/>
</dbReference>
<sequence length="338" mass="37685">MGKNTPKDHHLVPRLWLREFAEDGHLIGRWRSGAEHRTPVRAAAKKKHFNTDRVAEGGQRAAVETFLAREVDDRAAPVLRAIRRGQWPLAEAERRVLVDTLAWQLVRTQAFRSWDEQVGTHLLPLFWAAEAVGRWQARLGRELEPWERVEVFWIAYHQAPDVTGTGDPRSPLRAALRAFQHAQAALNAPGRELVLLRANVPLLVLSDSGVTVRRKDGTYSITPPLLPATAQLLAPVSPTHLLISTPPTTRYQHGRLTRRIAAKANRGAAAWCQEAVYRLPSMPWPPHLHLAEAPPQIPAPRLTVTPSDGPATSTATEHLHVRHPGLRALLEQLSTDAD</sequence>
<comment type="caution">
    <text evidence="2">The sequence shown here is derived from an EMBL/GenBank/DDBJ whole genome shotgun (WGS) entry which is preliminary data.</text>
</comment>
<dbReference type="InterPro" id="IPR025332">
    <property type="entry name" value="DUF4238"/>
</dbReference>
<name>A0A3M8VN38_9ACTN</name>
<gene>
    <name evidence="2" type="ORF">EEJ42_29110</name>
</gene>
<dbReference type="AlphaFoldDB" id="A0A3M8VN38"/>
<dbReference type="RefSeq" id="WP_123104568.1">
    <property type="nucleotide sequence ID" value="NZ_RIBZ01000326.1"/>
</dbReference>
<evidence type="ECO:0000313" key="3">
    <source>
        <dbReference type="Proteomes" id="UP000275401"/>
    </source>
</evidence>
<reference evidence="2 3" key="1">
    <citation type="submission" date="2018-11" db="EMBL/GenBank/DDBJ databases">
        <title>The Potential of Streptomyces as Biocontrol Agents against the Tomato grey mould, Botrytis cinerea (Gray mold) Frontiers in Microbiology.</title>
        <authorList>
            <person name="Li D."/>
        </authorList>
    </citation>
    <scope>NUCLEOTIDE SEQUENCE [LARGE SCALE GENOMIC DNA]</scope>
    <source>
        <strain evidence="2 3">NEAU-LD23</strain>
    </source>
</reference>